<evidence type="ECO:0000259" key="7">
    <source>
        <dbReference type="Pfam" id="PF06271"/>
    </source>
</evidence>
<dbReference type="Pfam" id="PF06271">
    <property type="entry name" value="RDD"/>
    <property type="match status" value="1"/>
</dbReference>
<comment type="caution">
    <text evidence="9">The sequence shown here is derived from an EMBL/GenBank/DDBJ whole genome shotgun (WGS) entry which is preliminary data.</text>
</comment>
<keyword evidence="10" id="KW-1185">Reference proteome</keyword>
<dbReference type="EMBL" id="AVCI01000003">
    <property type="protein sequence ID" value="KFN44069.1"/>
    <property type="molecule type" value="Genomic_DNA"/>
</dbReference>
<keyword evidence="2" id="KW-1003">Cell membrane</keyword>
<dbReference type="Proteomes" id="UP000029385">
    <property type="component" value="Unassembled WGS sequence"/>
</dbReference>
<feature type="domain" description="GYF" evidence="8">
    <location>
        <begin position="6"/>
        <end position="53"/>
    </location>
</feature>
<dbReference type="InterPro" id="IPR051791">
    <property type="entry name" value="Pra-immunoreactive"/>
</dbReference>
<keyword evidence="4 6" id="KW-1133">Transmembrane helix</keyword>
<dbReference type="GO" id="GO:0005886">
    <property type="term" value="C:plasma membrane"/>
    <property type="evidence" value="ECO:0007669"/>
    <property type="project" value="UniProtKB-SubCell"/>
</dbReference>
<feature type="transmembrane region" description="Helical" evidence="6">
    <location>
        <begin position="282"/>
        <end position="306"/>
    </location>
</feature>
<evidence type="ECO:0000256" key="5">
    <source>
        <dbReference type="ARBA" id="ARBA00023136"/>
    </source>
</evidence>
<feature type="transmembrane region" description="Helical" evidence="6">
    <location>
        <begin position="220"/>
        <end position="244"/>
    </location>
</feature>
<dbReference type="RefSeq" id="WP_022969383.1">
    <property type="nucleotide sequence ID" value="NZ_ATVD01000003.1"/>
</dbReference>
<proteinExistence type="predicted"/>
<evidence type="ECO:0000256" key="4">
    <source>
        <dbReference type="ARBA" id="ARBA00022989"/>
    </source>
</evidence>
<reference evidence="9 10" key="1">
    <citation type="submission" date="2013-09" db="EMBL/GenBank/DDBJ databases">
        <title>Genome sequencing of Arenimonas oryziterrae.</title>
        <authorList>
            <person name="Chen F."/>
            <person name="Wang G."/>
        </authorList>
    </citation>
    <scope>NUCLEOTIDE SEQUENCE [LARGE SCALE GENOMIC DNA]</scope>
    <source>
        <strain evidence="9 10">YC6267</strain>
    </source>
</reference>
<dbReference type="PANTHER" id="PTHR36115">
    <property type="entry name" value="PROLINE-RICH ANTIGEN HOMOLOG-RELATED"/>
    <property type="match status" value="1"/>
</dbReference>
<dbReference type="Pfam" id="PF14237">
    <property type="entry name" value="GYF_2"/>
    <property type="match status" value="1"/>
</dbReference>
<evidence type="ECO:0000259" key="8">
    <source>
        <dbReference type="Pfam" id="PF14237"/>
    </source>
</evidence>
<evidence type="ECO:0000256" key="1">
    <source>
        <dbReference type="ARBA" id="ARBA00004651"/>
    </source>
</evidence>
<dbReference type="AlphaFoldDB" id="A0A091AZL2"/>
<accession>A0A091AZL2</accession>
<name>A0A091AZL2_9GAMM</name>
<dbReference type="PANTHER" id="PTHR36115:SF6">
    <property type="entry name" value="PROLINE-RICH ANTIGEN HOMOLOG"/>
    <property type="match status" value="1"/>
</dbReference>
<organism evidence="9 10">
    <name type="scientific">Arenimonas oryziterrae DSM 21050 = YC6267</name>
    <dbReference type="NCBI Taxonomy" id="1121015"/>
    <lineage>
        <taxon>Bacteria</taxon>
        <taxon>Pseudomonadati</taxon>
        <taxon>Pseudomonadota</taxon>
        <taxon>Gammaproteobacteria</taxon>
        <taxon>Lysobacterales</taxon>
        <taxon>Lysobacteraceae</taxon>
        <taxon>Arenimonas</taxon>
    </lineage>
</organism>
<keyword evidence="5 6" id="KW-0472">Membrane</keyword>
<feature type="transmembrane region" description="Helical" evidence="6">
    <location>
        <begin position="129"/>
        <end position="153"/>
    </location>
</feature>
<dbReference type="InterPro" id="IPR010432">
    <property type="entry name" value="RDD"/>
</dbReference>
<dbReference type="PATRIC" id="fig|1121015.4.peg.798"/>
<sequence>MSASLWYYVDRHQQRQGPVEAELIREAYRSGQINGDSLVWREGMGQWQPLRQFELEFDLEDEPASLAMPAAAPAYETTAYAAHVSTPTSVGSPYAPPSANLIDHAVHRDGHVVYAGFWRRYAASVIDGLIFALVFGLIFGALIAIGGASLGALENPDSMAGGFAVTFILMVYVVPIFLQAGYYTWMHASPSQATWGKRAVGIKVVSQGERISTARSLGRWAAYFFLHLFTCGVSTLVSAFMAGLSERKQGLHDMMVDTLVVDRWAFTEFPERQRDELGGVTIAMIVLSVLLFLGYFVVLIGVAMMAPSH</sequence>
<feature type="domain" description="RDD" evidence="7">
    <location>
        <begin position="114"/>
        <end position="255"/>
    </location>
</feature>
<evidence type="ECO:0000256" key="2">
    <source>
        <dbReference type="ARBA" id="ARBA00022475"/>
    </source>
</evidence>
<evidence type="ECO:0000313" key="10">
    <source>
        <dbReference type="Proteomes" id="UP000029385"/>
    </source>
</evidence>
<evidence type="ECO:0000256" key="6">
    <source>
        <dbReference type="SAM" id="Phobius"/>
    </source>
</evidence>
<dbReference type="InterPro" id="IPR035445">
    <property type="entry name" value="GYF-like_dom_sf"/>
</dbReference>
<evidence type="ECO:0008006" key="11">
    <source>
        <dbReference type="Google" id="ProtNLM"/>
    </source>
</evidence>
<dbReference type="STRING" id="1121015.GCA_000420545_01763"/>
<evidence type="ECO:0000256" key="3">
    <source>
        <dbReference type="ARBA" id="ARBA00022692"/>
    </source>
</evidence>
<protein>
    <recommendedName>
        <fullName evidence="11">RDD domain-containing protein</fullName>
    </recommendedName>
</protein>
<keyword evidence="3 6" id="KW-0812">Transmembrane</keyword>
<dbReference type="InterPro" id="IPR025640">
    <property type="entry name" value="GYF_2"/>
</dbReference>
<evidence type="ECO:0000313" key="9">
    <source>
        <dbReference type="EMBL" id="KFN44069.1"/>
    </source>
</evidence>
<feature type="transmembrane region" description="Helical" evidence="6">
    <location>
        <begin position="159"/>
        <end position="178"/>
    </location>
</feature>
<comment type="subcellular location">
    <subcellularLocation>
        <location evidence="1">Cell membrane</location>
        <topology evidence="1">Multi-pass membrane protein</topology>
    </subcellularLocation>
</comment>
<gene>
    <name evidence="9" type="ORF">N789_06545</name>
</gene>
<dbReference type="SUPFAM" id="SSF55277">
    <property type="entry name" value="GYF domain"/>
    <property type="match status" value="1"/>
</dbReference>
<dbReference type="eggNOG" id="COG1714">
    <property type="taxonomic scope" value="Bacteria"/>
</dbReference>